<evidence type="ECO:0000256" key="5">
    <source>
        <dbReference type="ARBA" id="ARBA00023002"/>
    </source>
</evidence>
<dbReference type="PANTHER" id="PTHR43353:SF5">
    <property type="entry name" value="SUCCINATE-SEMIALDEHYDE DEHYDROGENASE, MITOCHONDRIAL"/>
    <property type="match status" value="1"/>
</dbReference>
<dbReference type="InterPro" id="IPR016161">
    <property type="entry name" value="Ald_DH/histidinol_DH"/>
</dbReference>
<dbReference type="Gene3D" id="3.40.309.10">
    <property type="entry name" value="Aldehyde Dehydrogenase, Chain A, domain 2"/>
    <property type="match status" value="1"/>
</dbReference>
<comment type="caution">
    <text evidence="13">The sequence shown here is derived from an EMBL/GenBank/DDBJ whole genome shotgun (WGS) entry which is preliminary data.</text>
</comment>
<dbReference type="PROSITE" id="PS00687">
    <property type="entry name" value="ALDEHYDE_DEHYDR_GLU"/>
    <property type="match status" value="1"/>
</dbReference>
<evidence type="ECO:0000256" key="9">
    <source>
        <dbReference type="ARBA" id="ARBA00067047"/>
    </source>
</evidence>
<dbReference type="CDD" id="cd07103">
    <property type="entry name" value="ALDH_F5_SSADH_GabD"/>
    <property type="match status" value="1"/>
</dbReference>
<dbReference type="FunFam" id="3.40.605.10:FF:000005">
    <property type="entry name" value="Succinate-semialdehyde dehydrogenase I"/>
    <property type="match status" value="1"/>
</dbReference>
<evidence type="ECO:0000256" key="3">
    <source>
        <dbReference type="ARBA" id="ARBA00013051"/>
    </source>
</evidence>
<evidence type="ECO:0000256" key="11">
    <source>
        <dbReference type="RuleBase" id="RU003345"/>
    </source>
</evidence>
<comment type="similarity">
    <text evidence="2 11">Belongs to the aldehyde dehydrogenase family.</text>
</comment>
<dbReference type="AlphaFoldDB" id="A0A1J9RP09"/>
<organism evidence="13 14">
    <name type="scientific">Diplodia corticola</name>
    <dbReference type="NCBI Taxonomy" id="236234"/>
    <lineage>
        <taxon>Eukaryota</taxon>
        <taxon>Fungi</taxon>
        <taxon>Dikarya</taxon>
        <taxon>Ascomycota</taxon>
        <taxon>Pezizomycotina</taxon>
        <taxon>Dothideomycetes</taxon>
        <taxon>Dothideomycetes incertae sedis</taxon>
        <taxon>Botryosphaeriales</taxon>
        <taxon>Botryosphaeriaceae</taxon>
        <taxon>Diplodia</taxon>
    </lineage>
</organism>
<dbReference type="InterPro" id="IPR016162">
    <property type="entry name" value="Ald_DH_N"/>
</dbReference>
<dbReference type="Gene3D" id="3.40.605.10">
    <property type="entry name" value="Aldehyde Dehydrogenase, Chain A, domain 1"/>
    <property type="match status" value="1"/>
</dbReference>
<dbReference type="GO" id="GO:0004777">
    <property type="term" value="F:succinate-semialdehyde dehydrogenase (NAD+) activity"/>
    <property type="evidence" value="ECO:0007669"/>
    <property type="project" value="UniProtKB-EC"/>
</dbReference>
<evidence type="ECO:0000256" key="7">
    <source>
        <dbReference type="ARBA" id="ARBA00050387"/>
    </source>
</evidence>
<proteinExistence type="inferred from homology"/>
<comment type="catalytic activity">
    <reaction evidence="8">
        <text>succinate semialdehyde + NAD(+) + H2O = succinate + NADH + 2 H(+)</text>
        <dbReference type="Rhea" id="RHEA:13217"/>
        <dbReference type="ChEBI" id="CHEBI:15377"/>
        <dbReference type="ChEBI" id="CHEBI:15378"/>
        <dbReference type="ChEBI" id="CHEBI:30031"/>
        <dbReference type="ChEBI" id="CHEBI:57540"/>
        <dbReference type="ChEBI" id="CHEBI:57706"/>
        <dbReference type="ChEBI" id="CHEBI:57945"/>
        <dbReference type="EC" id="1.2.1.16"/>
    </reaction>
</comment>
<name>A0A1J9RP09_9PEZI</name>
<dbReference type="Pfam" id="PF00171">
    <property type="entry name" value="Aldedh"/>
    <property type="match status" value="1"/>
</dbReference>
<dbReference type="FunFam" id="3.40.309.10:FF:000004">
    <property type="entry name" value="Succinate-semialdehyde dehydrogenase I"/>
    <property type="match status" value="1"/>
</dbReference>
<feature type="domain" description="Aldehyde dehydrogenase" evidence="12">
    <location>
        <begin position="29"/>
        <end position="488"/>
    </location>
</feature>
<dbReference type="PANTHER" id="PTHR43353">
    <property type="entry name" value="SUCCINATE-SEMIALDEHYDE DEHYDROGENASE, MITOCHONDRIAL"/>
    <property type="match status" value="1"/>
</dbReference>
<dbReference type="GO" id="GO:0009450">
    <property type="term" value="P:gamma-aminobutyric acid catabolic process"/>
    <property type="evidence" value="ECO:0007669"/>
    <property type="project" value="TreeGrafter"/>
</dbReference>
<evidence type="ECO:0000256" key="6">
    <source>
        <dbReference type="ARBA" id="ARBA00030806"/>
    </source>
</evidence>
<evidence type="ECO:0000256" key="1">
    <source>
        <dbReference type="ARBA" id="ARBA00005176"/>
    </source>
</evidence>
<evidence type="ECO:0000259" key="12">
    <source>
        <dbReference type="Pfam" id="PF00171"/>
    </source>
</evidence>
<feature type="active site" evidence="10">
    <location>
        <position position="264"/>
    </location>
</feature>
<dbReference type="STRING" id="236234.A0A1J9RP09"/>
<dbReference type="EMBL" id="MNUE01000075">
    <property type="protein sequence ID" value="OJD29660.1"/>
    <property type="molecule type" value="Genomic_DNA"/>
</dbReference>
<dbReference type="SUPFAM" id="SSF53720">
    <property type="entry name" value="ALDH-like"/>
    <property type="match status" value="1"/>
</dbReference>
<dbReference type="InterPro" id="IPR015590">
    <property type="entry name" value="Aldehyde_DH_dom"/>
</dbReference>
<evidence type="ECO:0000256" key="8">
    <source>
        <dbReference type="ARBA" id="ARBA00052698"/>
    </source>
</evidence>
<keyword evidence="5 11" id="KW-0560">Oxidoreductase</keyword>
<sequence>MGSIASANPLDAITDPSLFISDAFVGGKWFKSDKTFDVTAPATGKVFSKVADLTREQIVQAIDHSAEYQDQYFQSTTATQRSNLLRAWHDLVLKNIRDLTIILCHENGKTYAEAEGEIKYAASFIAWFAEEAKRSYGDTIPSSHPNSTVLTFKQPVGVCAIITPWNFPAAMITRKIAPALAAGCTVVIKPPSETPHTALALTQLAIAAGIPPACIQVVPTRDRSAATELATNPRIAKLSFTGSTGVGRMLAESAGRTLKKLSLELGGNAPFVVFGDADVDRAAEQVVGCKFRCAGQTCVCANRLLVQRSVSKAFTAKLVEKVRETLRMGSPFDSATTQGPLINAAAVAKTHELVRDAVAKGAVVELGGKPREGDGYYFEPTVLTGMTSDMAIAKEEIFGPVAAIFEFEDEDEAVRMANDTEFGLAGYFFSRDVSRVMRVAQRLQYGMVGVNTGVISAAESPFGGIKQSGYGREGSKYGMDEYQILKSVTIGGIDK</sequence>
<dbReference type="EC" id="1.2.1.24" evidence="3"/>
<dbReference type="InterPro" id="IPR016160">
    <property type="entry name" value="Ald_DH_CS_CYS"/>
</dbReference>
<dbReference type="EC" id="1.2.1.16" evidence="9"/>
<dbReference type="OrthoDB" id="310895at2759"/>
<dbReference type="Proteomes" id="UP000183809">
    <property type="component" value="Unassembled WGS sequence"/>
</dbReference>
<comment type="catalytic activity">
    <reaction evidence="7">
        <text>succinate semialdehyde + NADP(+) + H2O = succinate + NADPH + 2 H(+)</text>
        <dbReference type="Rhea" id="RHEA:13213"/>
        <dbReference type="ChEBI" id="CHEBI:15377"/>
        <dbReference type="ChEBI" id="CHEBI:15378"/>
        <dbReference type="ChEBI" id="CHEBI:30031"/>
        <dbReference type="ChEBI" id="CHEBI:57706"/>
        <dbReference type="ChEBI" id="CHEBI:57783"/>
        <dbReference type="ChEBI" id="CHEBI:58349"/>
        <dbReference type="EC" id="1.2.1.16"/>
    </reaction>
</comment>
<dbReference type="GeneID" id="31019230"/>
<comment type="pathway">
    <text evidence="1">Amino-acid degradation; 4-aminobutanoate degradation.</text>
</comment>
<keyword evidence="14" id="KW-1185">Reference proteome</keyword>
<evidence type="ECO:0000256" key="4">
    <source>
        <dbReference type="ARBA" id="ARBA00019842"/>
    </source>
</evidence>
<reference evidence="13 14" key="1">
    <citation type="submission" date="2016-10" db="EMBL/GenBank/DDBJ databases">
        <title>Proteomics and genomics reveal pathogen-plant mechanisms compatible with a hemibiotrophic lifestyle of Diplodia corticola.</title>
        <authorList>
            <person name="Fernandes I."/>
            <person name="De Jonge R."/>
            <person name="Van De Peer Y."/>
            <person name="Devreese B."/>
            <person name="Alves A."/>
            <person name="Esteves A.C."/>
        </authorList>
    </citation>
    <scope>NUCLEOTIDE SEQUENCE [LARGE SCALE GENOMIC DNA]</scope>
    <source>
        <strain evidence="13 14">CBS 112549</strain>
    </source>
</reference>
<protein>
    <recommendedName>
        <fullName evidence="4">Succinate-semialdehyde dehydrogenase, mitochondrial</fullName>
        <ecNumber evidence="9">1.2.1.16</ecNumber>
        <ecNumber evidence="3">1.2.1.24</ecNumber>
    </recommendedName>
    <alternativeName>
        <fullName evidence="6">NAD(+)-dependent succinic semialdehyde dehydrogenase</fullName>
    </alternativeName>
</protein>
<dbReference type="RefSeq" id="XP_020125920.1">
    <property type="nucleotide sequence ID" value="XM_020278968.1"/>
</dbReference>
<dbReference type="PROSITE" id="PS00070">
    <property type="entry name" value="ALDEHYDE_DEHYDR_CYS"/>
    <property type="match status" value="1"/>
</dbReference>
<evidence type="ECO:0000256" key="10">
    <source>
        <dbReference type="PROSITE-ProRule" id="PRU10007"/>
    </source>
</evidence>
<dbReference type="InterPro" id="IPR016163">
    <property type="entry name" value="Ald_DH_C"/>
</dbReference>
<dbReference type="InterPro" id="IPR029510">
    <property type="entry name" value="Ald_DH_CS_GLU"/>
</dbReference>
<evidence type="ECO:0000256" key="2">
    <source>
        <dbReference type="ARBA" id="ARBA00009986"/>
    </source>
</evidence>
<dbReference type="InterPro" id="IPR050740">
    <property type="entry name" value="Aldehyde_DH_Superfamily"/>
</dbReference>
<accession>A0A1J9RP09</accession>
<evidence type="ECO:0000313" key="13">
    <source>
        <dbReference type="EMBL" id="OJD29660.1"/>
    </source>
</evidence>
<evidence type="ECO:0000313" key="14">
    <source>
        <dbReference type="Proteomes" id="UP000183809"/>
    </source>
</evidence>
<gene>
    <name evidence="13" type="ORF">BKCO1_750007</name>
</gene>